<dbReference type="EMBL" id="CP047340">
    <property type="protein sequence ID" value="QIF90054.1"/>
    <property type="molecule type" value="Genomic_DNA"/>
</dbReference>
<keyword evidence="1" id="KW-1133">Transmembrane helix</keyword>
<feature type="transmembrane region" description="Helical" evidence="1">
    <location>
        <begin position="51"/>
        <end position="72"/>
    </location>
</feature>
<dbReference type="RefSeq" id="WP_075672626.1">
    <property type="nucleotide sequence ID" value="NZ_CP045008.1"/>
</dbReference>
<reference evidence="2" key="2">
    <citation type="submission" date="2020-11" db="EMBL/GenBank/DDBJ databases">
        <title>Enhanced detection system for hospital associated transmission using whole genome sequencing surveillance.</title>
        <authorList>
            <person name="Harrison L.H."/>
            <person name="Van Tyne D."/>
            <person name="Marsh J.W."/>
            <person name="Griffith M.P."/>
            <person name="Snyder D.J."/>
            <person name="Cooper V.S."/>
            <person name="Mustapha M."/>
        </authorList>
    </citation>
    <scope>NUCLEOTIDE SEQUENCE</scope>
    <source>
        <strain evidence="2">PR00070</strain>
    </source>
</reference>
<accession>A0A6G6SVY7</accession>
<keyword evidence="4" id="KW-1185">Reference proteome</keyword>
<dbReference type="AlphaFoldDB" id="A0A6G6SVY7"/>
<evidence type="ECO:0000313" key="5">
    <source>
        <dbReference type="Proteomes" id="UP000612266"/>
    </source>
</evidence>
<dbReference type="GeneID" id="57332622"/>
<dbReference type="EMBL" id="JADSJR010000001">
    <property type="protein sequence ID" value="MBG2912879.1"/>
    <property type="molecule type" value="Genomic_DNA"/>
</dbReference>
<keyword evidence="1" id="KW-0812">Transmembrane</keyword>
<feature type="transmembrane region" description="Helical" evidence="1">
    <location>
        <begin position="12"/>
        <end position="31"/>
    </location>
</feature>
<sequence>MDIYKNENKVMGKGILMAFWVGALVVVGLLIYNELSSHSNSGGWSSLSRAITAAFILFGAGIYCFICFFIALHEWLDNRKKEYVNIVRIKIALILHGLVSIVVGLLASPLLFK</sequence>
<evidence type="ECO:0000313" key="3">
    <source>
        <dbReference type="EMBL" id="QIF90054.1"/>
    </source>
</evidence>
<name>A0A6G6SVY7_9GAMM</name>
<keyword evidence="1" id="KW-0472">Membrane</keyword>
<protein>
    <recommendedName>
        <fullName evidence="6">DUF1206 domain-containing protein</fullName>
    </recommendedName>
</protein>
<dbReference type="Proteomes" id="UP000501338">
    <property type="component" value="Chromosome"/>
</dbReference>
<evidence type="ECO:0000313" key="4">
    <source>
        <dbReference type="Proteomes" id="UP000501338"/>
    </source>
</evidence>
<gene>
    <name evidence="3" type="ORF">GTH23_08360</name>
    <name evidence="2" type="ORF">I4901_00620</name>
</gene>
<evidence type="ECO:0000256" key="1">
    <source>
        <dbReference type="SAM" id="Phobius"/>
    </source>
</evidence>
<reference evidence="3 4" key="1">
    <citation type="submission" date="2020-01" db="EMBL/GenBank/DDBJ databases">
        <title>The genomic epidemiology of tigecycline resistance gene tet(X) variants in a swine farm in China.</title>
        <authorList>
            <person name="Peng K."/>
            <person name="Li R."/>
        </authorList>
    </citation>
    <scope>NUCLEOTIDE SEQUENCE [LARGE SCALE GENOMIC DNA]</scope>
    <source>
        <strain evidence="3 4">ZF1</strain>
    </source>
</reference>
<proteinExistence type="predicted"/>
<evidence type="ECO:0008006" key="6">
    <source>
        <dbReference type="Google" id="ProtNLM"/>
    </source>
</evidence>
<organism evidence="2 5">
    <name type="scientific">Proteus terrae subsp. cibarius</name>
    <dbReference type="NCBI Taxonomy" id="626774"/>
    <lineage>
        <taxon>Bacteria</taxon>
        <taxon>Pseudomonadati</taxon>
        <taxon>Pseudomonadota</taxon>
        <taxon>Gammaproteobacteria</taxon>
        <taxon>Enterobacterales</taxon>
        <taxon>Morganellaceae</taxon>
        <taxon>Proteus</taxon>
    </lineage>
</organism>
<feature type="transmembrane region" description="Helical" evidence="1">
    <location>
        <begin position="93"/>
        <end position="112"/>
    </location>
</feature>
<evidence type="ECO:0000313" key="2">
    <source>
        <dbReference type="EMBL" id="MBG2912879.1"/>
    </source>
</evidence>
<dbReference type="Proteomes" id="UP000612266">
    <property type="component" value="Unassembled WGS sequence"/>
</dbReference>